<dbReference type="InterPro" id="IPR013324">
    <property type="entry name" value="RNA_pol_sigma_r3/r4-like"/>
</dbReference>
<evidence type="ECO:0000256" key="6">
    <source>
        <dbReference type="SAM" id="MobiDB-lite"/>
    </source>
</evidence>
<keyword evidence="3" id="KW-0731">Sigma factor</keyword>
<dbReference type="NCBIfam" id="TIGR02937">
    <property type="entry name" value="sigma70-ECF"/>
    <property type="match status" value="1"/>
</dbReference>
<evidence type="ECO:0000259" key="7">
    <source>
        <dbReference type="Pfam" id="PF08281"/>
    </source>
</evidence>
<feature type="domain" description="RNA polymerase sigma factor 70 region 4 type 2" evidence="7">
    <location>
        <begin position="108"/>
        <end position="161"/>
    </location>
</feature>
<dbReference type="InterPro" id="IPR013325">
    <property type="entry name" value="RNA_pol_sigma_r2"/>
</dbReference>
<dbReference type="InterPro" id="IPR036388">
    <property type="entry name" value="WH-like_DNA-bd_sf"/>
</dbReference>
<evidence type="ECO:0000313" key="8">
    <source>
        <dbReference type="EMBL" id="QDT63019.1"/>
    </source>
</evidence>
<dbReference type="GO" id="GO:0006352">
    <property type="term" value="P:DNA-templated transcription initiation"/>
    <property type="evidence" value="ECO:0007669"/>
    <property type="project" value="InterPro"/>
</dbReference>
<dbReference type="GO" id="GO:0016987">
    <property type="term" value="F:sigma factor activity"/>
    <property type="evidence" value="ECO:0007669"/>
    <property type="project" value="UniProtKB-KW"/>
</dbReference>
<dbReference type="InterPro" id="IPR039425">
    <property type="entry name" value="RNA_pol_sigma-70-like"/>
</dbReference>
<dbReference type="GO" id="GO:0003677">
    <property type="term" value="F:DNA binding"/>
    <property type="evidence" value="ECO:0007669"/>
    <property type="project" value="UniProtKB-KW"/>
</dbReference>
<dbReference type="SUPFAM" id="SSF88946">
    <property type="entry name" value="Sigma2 domain of RNA polymerase sigma factors"/>
    <property type="match status" value="1"/>
</dbReference>
<sequence>MNQERRPSSADVDATYRAHAREVWAMLYADCCDRDAAAEAVQEAFTRMQSRDMTDVRDVRAWLVRVGMNWLRDAARRRRYSAKASDQLDHEFVERPSPIEQMEREEEREQIRTALEKLRVPDRQVLVMRYALDWSSKRIAETLETTVTAVDMRISRARQRLADFLSEDDISPHPPNGKNTLQTVDTSVPSTAR</sequence>
<name>A0A517T3T0_9PLAN</name>
<dbReference type="SUPFAM" id="SSF88659">
    <property type="entry name" value="Sigma3 and sigma4 domains of RNA polymerase sigma factors"/>
    <property type="match status" value="1"/>
</dbReference>
<keyword evidence="9" id="KW-1185">Reference proteome</keyword>
<accession>A0A517T3T0</accession>
<dbReference type="Proteomes" id="UP000319976">
    <property type="component" value="Chromosome"/>
</dbReference>
<feature type="region of interest" description="Disordered" evidence="6">
    <location>
        <begin position="165"/>
        <end position="193"/>
    </location>
</feature>
<dbReference type="EMBL" id="CP036316">
    <property type="protein sequence ID" value="QDT63019.1"/>
    <property type="molecule type" value="Genomic_DNA"/>
</dbReference>
<dbReference type="InterPro" id="IPR013249">
    <property type="entry name" value="RNA_pol_sigma70_r4_t2"/>
</dbReference>
<reference evidence="8 9" key="1">
    <citation type="submission" date="2019-02" db="EMBL/GenBank/DDBJ databases">
        <title>Deep-cultivation of Planctomycetes and their phenomic and genomic characterization uncovers novel biology.</title>
        <authorList>
            <person name="Wiegand S."/>
            <person name="Jogler M."/>
            <person name="Boedeker C."/>
            <person name="Pinto D."/>
            <person name="Vollmers J."/>
            <person name="Rivas-Marin E."/>
            <person name="Kohn T."/>
            <person name="Peeters S.H."/>
            <person name="Heuer A."/>
            <person name="Rast P."/>
            <person name="Oberbeckmann S."/>
            <person name="Bunk B."/>
            <person name="Jeske O."/>
            <person name="Meyerdierks A."/>
            <person name="Storesund J.E."/>
            <person name="Kallscheuer N."/>
            <person name="Luecker S."/>
            <person name="Lage O.M."/>
            <person name="Pohl T."/>
            <person name="Merkel B.J."/>
            <person name="Hornburger P."/>
            <person name="Mueller R.-W."/>
            <person name="Bruemmer F."/>
            <person name="Labrenz M."/>
            <person name="Spormann A.M."/>
            <person name="Op den Camp H."/>
            <person name="Overmann J."/>
            <person name="Amann R."/>
            <person name="Jetten M.S.M."/>
            <person name="Mascher T."/>
            <person name="Medema M.H."/>
            <person name="Devos D.P."/>
            <person name="Kaster A.-K."/>
            <person name="Ovreas L."/>
            <person name="Rohde M."/>
            <person name="Galperin M.Y."/>
            <person name="Jogler C."/>
        </authorList>
    </citation>
    <scope>NUCLEOTIDE SEQUENCE [LARGE SCALE GENOMIC DNA]</scope>
    <source>
        <strain evidence="8 9">V22</strain>
    </source>
</reference>
<evidence type="ECO:0000256" key="3">
    <source>
        <dbReference type="ARBA" id="ARBA00023082"/>
    </source>
</evidence>
<dbReference type="Gene3D" id="1.10.1740.10">
    <property type="match status" value="1"/>
</dbReference>
<organism evidence="8 9">
    <name type="scientific">Calycomorphotria hydatis</name>
    <dbReference type="NCBI Taxonomy" id="2528027"/>
    <lineage>
        <taxon>Bacteria</taxon>
        <taxon>Pseudomonadati</taxon>
        <taxon>Planctomycetota</taxon>
        <taxon>Planctomycetia</taxon>
        <taxon>Planctomycetales</taxon>
        <taxon>Planctomycetaceae</taxon>
        <taxon>Calycomorphotria</taxon>
    </lineage>
</organism>
<keyword evidence="4" id="KW-0238">DNA-binding</keyword>
<dbReference type="InterPro" id="IPR014284">
    <property type="entry name" value="RNA_pol_sigma-70_dom"/>
</dbReference>
<evidence type="ECO:0000256" key="5">
    <source>
        <dbReference type="ARBA" id="ARBA00023163"/>
    </source>
</evidence>
<keyword evidence="5" id="KW-0804">Transcription</keyword>
<evidence type="ECO:0000256" key="1">
    <source>
        <dbReference type="ARBA" id="ARBA00010641"/>
    </source>
</evidence>
<evidence type="ECO:0000256" key="4">
    <source>
        <dbReference type="ARBA" id="ARBA00023125"/>
    </source>
</evidence>
<evidence type="ECO:0000313" key="9">
    <source>
        <dbReference type="Proteomes" id="UP000319976"/>
    </source>
</evidence>
<dbReference type="Gene3D" id="1.10.10.10">
    <property type="entry name" value="Winged helix-like DNA-binding domain superfamily/Winged helix DNA-binding domain"/>
    <property type="match status" value="1"/>
</dbReference>
<dbReference type="PANTHER" id="PTHR43133:SF8">
    <property type="entry name" value="RNA POLYMERASE SIGMA FACTOR HI_1459-RELATED"/>
    <property type="match status" value="1"/>
</dbReference>
<dbReference type="AlphaFoldDB" id="A0A517T3T0"/>
<gene>
    <name evidence="8" type="primary">cnrH_1</name>
    <name evidence="8" type="ORF">V22_02180</name>
</gene>
<evidence type="ECO:0000256" key="2">
    <source>
        <dbReference type="ARBA" id="ARBA00023015"/>
    </source>
</evidence>
<proteinExistence type="inferred from homology"/>
<dbReference type="Pfam" id="PF08281">
    <property type="entry name" value="Sigma70_r4_2"/>
    <property type="match status" value="1"/>
</dbReference>
<dbReference type="KEGG" id="chya:V22_02180"/>
<comment type="similarity">
    <text evidence="1">Belongs to the sigma-70 factor family. ECF subfamily.</text>
</comment>
<dbReference type="PANTHER" id="PTHR43133">
    <property type="entry name" value="RNA POLYMERASE ECF-TYPE SIGMA FACTO"/>
    <property type="match status" value="1"/>
</dbReference>
<dbReference type="RefSeq" id="WP_197439853.1">
    <property type="nucleotide sequence ID" value="NZ_CP036316.1"/>
</dbReference>
<feature type="compositionally biased region" description="Polar residues" evidence="6">
    <location>
        <begin position="177"/>
        <end position="193"/>
    </location>
</feature>
<protein>
    <submittedName>
        <fullName evidence="8">RNA polymerase sigma factor CnrH</fullName>
    </submittedName>
</protein>
<keyword evidence="2" id="KW-0805">Transcription regulation</keyword>